<evidence type="ECO:0000313" key="3">
    <source>
        <dbReference type="Proteomes" id="UP000190341"/>
    </source>
</evidence>
<dbReference type="STRING" id="428993.SAMN06296058_2960"/>
<dbReference type="SUPFAM" id="SSF69304">
    <property type="entry name" value="Tricorn protease N-terminal domain"/>
    <property type="match status" value="1"/>
</dbReference>
<name>A0A1T5LSG1_9GAMM</name>
<evidence type="ECO:0000256" key="1">
    <source>
        <dbReference type="SAM" id="SignalP"/>
    </source>
</evidence>
<dbReference type="AlphaFoldDB" id="A0A1T5LSG1"/>
<sequence>MQTVAAHRKARGFALVLCVLAAATAFPSKAAHLEYVTGVDGTITDVTSQRILFFVVEDGRPVLRVYNRVTGSLRTVPDQTGHTPGYEKLTARGIVYGVTEDDENSVYEWNGGTAPIWNDGTPRGMFVSPNNKRYVIWPTWRPGRYLNLRDVQDYKDTLIGSGKVIDTADVTDSGEVVFSEGPAPYNIFRYRNGQTVQLTNDGSHHFNPLTDGINVVYRKQVTDSSWRIVMYNDTLGEVVLRDTSSDYFSPHLDYFPSNGWVAFTRPAVPTGTSYRRIYQRSPSGQVTTVSPAGVDAYILAAWSGQVMYVSKGYLYLARPGATPVLVAPYAEGTGSAYLQGVWYVHFGGGLYRVAL</sequence>
<protein>
    <submittedName>
        <fullName evidence="2">Uncharacterized protein</fullName>
    </submittedName>
</protein>
<proteinExistence type="predicted"/>
<dbReference type="Proteomes" id="UP000190341">
    <property type="component" value="Unassembled WGS sequence"/>
</dbReference>
<organism evidence="2 3">
    <name type="scientific">Pseudoxanthomonas indica</name>
    <dbReference type="NCBI Taxonomy" id="428993"/>
    <lineage>
        <taxon>Bacteria</taxon>
        <taxon>Pseudomonadati</taxon>
        <taxon>Pseudomonadota</taxon>
        <taxon>Gammaproteobacteria</taxon>
        <taxon>Lysobacterales</taxon>
        <taxon>Lysobacteraceae</taxon>
        <taxon>Pseudoxanthomonas</taxon>
    </lineage>
</organism>
<reference evidence="2 3" key="1">
    <citation type="submission" date="2017-02" db="EMBL/GenBank/DDBJ databases">
        <authorList>
            <person name="Peterson S.W."/>
        </authorList>
    </citation>
    <scope>NUCLEOTIDE SEQUENCE [LARGE SCALE GENOMIC DNA]</scope>
    <source>
        <strain evidence="2 3">P15</strain>
    </source>
</reference>
<gene>
    <name evidence="2" type="ORF">SAMN06296058_2960</name>
</gene>
<accession>A0A1T5LSG1</accession>
<evidence type="ECO:0000313" key="2">
    <source>
        <dbReference type="EMBL" id="SKC78478.1"/>
    </source>
</evidence>
<feature type="signal peptide" evidence="1">
    <location>
        <begin position="1"/>
        <end position="30"/>
    </location>
</feature>
<dbReference type="EMBL" id="FUZV01000002">
    <property type="protein sequence ID" value="SKC78478.1"/>
    <property type="molecule type" value="Genomic_DNA"/>
</dbReference>
<keyword evidence="1" id="KW-0732">Signal</keyword>
<keyword evidence="3" id="KW-1185">Reference proteome</keyword>
<feature type="chain" id="PRO_5012188525" evidence="1">
    <location>
        <begin position="31"/>
        <end position="355"/>
    </location>
</feature>